<evidence type="ECO:0000259" key="3">
    <source>
        <dbReference type="SMART" id="SM00382"/>
    </source>
</evidence>
<dbReference type="InterPro" id="IPR003593">
    <property type="entry name" value="AAA+_ATPase"/>
</dbReference>
<dbReference type="GO" id="GO:0030163">
    <property type="term" value="P:protein catabolic process"/>
    <property type="evidence" value="ECO:0007669"/>
    <property type="project" value="TreeGrafter"/>
</dbReference>
<dbReference type="GO" id="GO:0005886">
    <property type="term" value="C:plasma membrane"/>
    <property type="evidence" value="ECO:0007669"/>
    <property type="project" value="TreeGrafter"/>
</dbReference>
<name>A0A4Q2R5P8_9HYPH</name>
<organism evidence="4 5">
    <name type="scientific">Lichenibacterium ramalinae</name>
    <dbReference type="NCBI Taxonomy" id="2316527"/>
    <lineage>
        <taxon>Bacteria</taxon>
        <taxon>Pseudomonadati</taxon>
        <taxon>Pseudomonadota</taxon>
        <taxon>Alphaproteobacteria</taxon>
        <taxon>Hyphomicrobiales</taxon>
        <taxon>Lichenihabitantaceae</taxon>
        <taxon>Lichenibacterium</taxon>
    </lineage>
</organism>
<dbReference type="Gene3D" id="1.20.58.760">
    <property type="entry name" value="Peptidase M41"/>
    <property type="match status" value="1"/>
</dbReference>
<evidence type="ECO:0000313" key="5">
    <source>
        <dbReference type="Proteomes" id="UP000289411"/>
    </source>
</evidence>
<sequence>MSAWVPALMAATERNEKLLRPSLCLAAVALDDAEISVEELMAGVTIITSMAAPMREAIESLILAVLDSGRRIPSGWPDVPVEEAVVIVRECKRHAGWRQDASDTGRPAVVIVGEISDVHPAQAAVTADRYVPLLDRYHPEGLEAAIRMVTGEHVELEDHWPPVCFSDAVACIAKGSTAITCASRLYKLVSKARDDERESVEDEMRRLDEPAPLGRAASGVVKRLSEMTGFGAAGEWGKQAAVDVRAYAAGQLAWSEVDRGILISGPPGSGKTTFARAFAMEAGVDLVTTTYTEWSSAGGSIGDSMSKGLTKFFDTWRKKAKEGPFVLFVDEIDTMGVRGLNAQNDSWYGSIINAWLAFLDGAVPRNGIIVVAATNHPDRIDPALLRPGRLDRHVVLPYPDAAAMVGIVRHHLGPDAVIDDGELARAARVCRGMSPAEVEQASRDARRLARRTYARRVTPGDLVSVLTARRIERLQRPGMAEVDRRVAIHEAGHAVALLQTDPHTLVHLDVDEGEMCTRSFPLSTRDGVERQLTVLLAAMAAEVMLLGDHGSTVQIDLHQATNLAASAQAMWGMGETLRAHTVANALSDPGIEAAVEAILRAAHARATALVAESREAVVRLAGVLQEQRFLDAAEVRAVVDGPRPAPERTAAGNTTTRAGRRGRYQDLTP</sequence>
<dbReference type="Gene3D" id="3.40.50.300">
    <property type="entry name" value="P-loop containing nucleotide triphosphate hydrolases"/>
    <property type="match status" value="1"/>
</dbReference>
<dbReference type="CDD" id="cd19481">
    <property type="entry name" value="RecA-like_protease"/>
    <property type="match status" value="1"/>
</dbReference>
<dbReference type="SUPFAM" id="SSF140990">
    <property type="entry name" value="FtsH protease domain-like"/>
    <property type="match status" value="1"/>
</dbReference>
<dbReference type="SUPFAM" id="SSF52540">
    <property type="entry name" value="P-loop containing nucleoside triphosphate hydrolases"/>
    <property type="match status" value="1"/>
</dbReference>
<dbReference type="PANTHER" id="PTHR23076">
    <property type="entry name" value="METALLOPROTEASE M41 FTSH"/>
    <property type="match status" value="1"/>
</dbReference>
<evidence type="ECO:0000256" key="1">
    <source>
        <dbReference type="RuleBase" id="RU003651"/>
    </source>
</evidence>
<feature type="compositionally biased region" description="Low complexity" evidence="2">
    <location>
        <begin position="648"/>
        <end position="657"/>
    </location>
</feature>
<keyword evidence="1" id="KW-0067">ATP-binding</keyword>
<dbReference type="RefSeq" id="WP_129221671.1">
    <property type="nucleotide sequence ID" value="NZ_QYBC01000026.1"/>
</dbReference>
<dbReference type="Gene3D" id="1.10.8.60">
    <property type="match status" value="1"/>
</dbReference>
<keyword evidence="1" id="KW-0547">Nucleotide-binding</keyword>
<dbReference type="AlphaFoldDB" id="A0A4Q2R5P8"/>
<reference evidence="4 5" key="1">
    <citation type="submission" date="2018-09" db="EMBL/GenBank/DDBJ databases">
        <authorList>
            <person name="Grouzdev D.S."/>
            <person name="Krutkina M.S."/>
        </authorList>
    </citation>
    <scope>NUCLEOTIDE SEQUENCE [LARGE SCALE GENOMIC DNA]</scope>
    <source>
        <strain evidence="4 5">RmlP001</strain>
    </source>
</reference>
<gene>
    <name evidence="4" type="ORF">D3272_23580</name>
</gene>
<dbReference type="InterPro" id="IPR037219">
    <property type="entry name" value="Peptidase_M41-like"/>
</dbReference>
<dbReference type="GO" id="GO:0004176">
    <property type="term" value="F:ATP-dependent peptidase activity"/>
    <property type="evidence" value="ECO:0007669"/>
    <property type="project" value="InterPro"/>
</dbReference>
<dbReference type="InterPro" id="IPR003960">
    <property type="entry name" value="ATPase_AAA_CS"/>
</dbReference>
<dbReference type="GO" id="GO:0004222">
    <property type="term" value="F:metalloendopeptidase activity"/>
    <property type="evidence" value="ECO:0007669"/>
    <property type="project" value="InterPro"/>
</dbReference>
<dbReference type="GO" id="GO:0005524">
    <property type="term" value="F:ATP binding"/>
    <property type="evidence" value="ECO:0007669"/>
    <property type="project" value="UniProtKB-KW"/>
</dbReference>
<evidence type="ECO:0000256" key="2">
    <source>
        <dbReference type="SAM" id="MobiDB-lite"/>
    </source>
</evidence>
<comment type="similarity">
    <text evidence="1">Belongs to the AAA ATPase family.</text>
</comment>
<accession>A0A4Q2R5P8</accession>
<feature type="domain" description="AAA+ ATPase" evidence="3">
    <location>
        <begin position="257"/>
        <end position="400"/>
    </location>
</feature>
<dbReference type="Proteomes" id="UP000289411">
    <property type="component" value="Unassembled WGS sequence"/>
</dbReference>
<dbReference type="PROSITE" id="PS00674">
    <property type="entry name" value="AAA"/>
    <property type="match status" value="1"/>
</dbReference>
<comment type="caution">
    <text evidence="4">The sequence shown here is derived from an EMBL/GenBank/DDBJ whole genome shotgun (WGS) entry which is preliminary data.</text>
</comment>
<feature type="region of interest" description="Disordered" evidence="2">
    <location>
        <begin position="640"/>
        <end position="669"/>
    </location>
</feature>
<dbReference type="SMART" id="SM00382">
    <property type="entry name" value="AAA"/>
    <property type="match status" value="1"/>
</dbReference>
<dbReference type="OrthoDB" id="9809379at2"/>
<dbReference type="InterPro" id="IPR003959">
    <property type="entry name" value="ATPase_AAA_core"/>
</dbReference>
<proteinExistence type="inferred from homology"/>
<evidence type="ECO:0000313" key="4">
    <source>
        <dbReference type="EMBL" id="RYB01886.1"/>
    </source>
</evidence>
<dbReference type="Pfam" id="PF00004">
    <property type="entry name" value="AAA"/>
    <property type="match status" value="1"/>
</dbReference>
<dbReference type="EMBL" id="QYBC01000026">
    <property type="protein sequence ID" value="RYB01886.1"/>
    <property type="molecule type" value="Genomic_DNA"/>
</dbReference>
<reference evidence="4 5" key="2">
    <citation type="submission" date="2019-02" db="EMBL/GenBank/DDBJ databases">
        <title>'Lichenibacterium ramalinii' gen. nov. sp. nov., 'Lichenibacterium minor' gen. nov. sp. nov.</title>
        <authorList>
            <person name="Pankratov T."/>
        </authorList>
    </citation>
    <scope>NUCLEOTIDE SEQUENCE [LARGE SCALE GENOMIC DNA]</scope>
    <source>
        <strain evidence="4 5">RmlP001</strain>
    </source>
</reference>
<dbReference type="GO" id="GO:0006508">
    <property type="term" value="P:proteolysis"/>
    <property type="evidence" value="ECO:0007669"/>
    <property type="project" value="InterPro"/>
</dbReference>
<keyword evidence="5" id="KW-1185">Reference proteome</keyword>
<dbReference type="InterPro" id="IPR027417">
    <property type="entry name" value="P-loop_NTPase"/>
</dbReference>
<dbReference type="PANTHER" id="PTHR23076:SF97">
    <property type="entry name" value="ATP-DEPENDENT ZINC METALLOPROTEASE YME1L1"/>
    <property type="match status" value="1"/>
</dbReference>
<protein>
    <submittedName>
        <fullName evidence="4">AAA family ATPase</fullName>
    </submittedName>
</protein>
<dbReference type="GO" id="GO:0016887">
    <property type="term" value="F:ATP hydrolysis activity"/>
    <property type="evidence" value="ECO:0007669"/>
    <property type="project" value="InterPro"/>
</dbReference>